<evidence type="ECO:0008006" key="3">
    <source>
        <dbReference type="Google" id="ProtNLM"/>
    </source>
</evidence>
<organism evidence="1 2">
    <name type="scientific">Punica granatum</name>
    <name type="common">Pomegranate</name>
    <dbReference type="NCBI Taxonomy" id="22663"/>
    <lineage>
        <taxon>Eukaryota</taxon>
        <taxon>Viridiplantae</taxon>
        <taxon>Streptophyta</taxon>
        <taxon>Embryophyta</taxon>
        <taxon>Tracheophyta</taxon>
        <taxon>Spermatophyta</taxon>
        <taxon>Magnoliopsida</taxon>
        <taxon>eudicotyledons</taxon>
        <taxon>Gunneridae</taxon>
        <taxon>Pentapetalae</taxon>
        <taxon>rosids</taxon>
        <taxon>malvids</taxon>
        <taxon>Myrtales</taxon>
        <taxon>Lythraceae</taxon>
        <taxon>Punica</taxon>
    </lineage>
</organism>
<reference evidence="1 2" key="1">
    <citation type="submission" date="2017-11" db="EMBL/GenBank/DDBJ databases">
        <title>De-novo sequencing of pomegranate (Punica granatum L.) genome.</title>
        <authorList>
            <person name="Akparov Z."/>
            <person name="Amiraslanov A."/>
            <person name="Hajiyeva S."/>
            <person name="Abbasov M."/>
            <person name="Kaur K."/>
            <person name="Hamwieh A."/>
            <person name="Solovyev V."/>
            <person name="Salamov A."/>
            <person name="Braich B."/>
            <person name="Kosarev P."/>
            <person name="Mahmoud A."/>
            <person name="Hajiyev E."/>
            <person name="Babayeva S."/>
            <person name="Izzatullayeva V."/>
            <person name="Mammadov A."/>
            <person name="Mammadov A."/>
            <person name="Sharifova S."/>
            <person name="Ojaghi J."/>
            <person name="Eynullazada K."/>
            <person name="Bayramov B."/>
            <person name="Abdulazimova A."/>
            <person name="Shahmuradov I."/>
        </authorList>
    </citation>
    <scope>NUCLEOTIDE SEQUENCE [LARGE SCALE GENOMIC DNA]</scope>
    <source>
        <strain evidence="2">cv. AG2017</strain>
        <tissue evidence="1">Leaf</tissue>
    </source>
</reference>
<protein>
    <recommendedName>
        <fullName evidence="3">Reverse transcriptase domain-containing protein</fullName>
    </recommendedName>
</protein>
<dbReference type="EMBL" id="PGOL01004747">
    <property type="protein sequence ID" value="PKI36635.1"/>
    <property type="molecule type" value="Genomic_DNA"/>
</dbReference>
<dbReference type="Proteomes" id="UP000233551">
    <property type="component" value="Unassembled WGS sequence"/>
</dbReference>
<comment type="caution">
    <text evidence="1">The sequence shown here is derived from an EMBL/GenBank/DDBJ whole genome shotgun (WGS) entry which is preliminary data.</text>
</comment>
<proteinExistence type="predicted"/>
<evidence type="ECO:0000313" key="1">
    <source>
        <dbReference type="EMBL" id="PKI36635.1"/>
    </source>
</evidence>
<sequence length="128" mass="14891">MSFSRNSPTNLRNHYCQMFNIPQGSPDSKYLGLPLRIRKSKTSAVQLLIDRVAKKMDMWKHRPFFSHSVPRLFILLLVPKGKQRLLISPSDAYNRSSFAVCFFQETPRTSSIAWQNPALPFSFFYYAL</sequence>
<keyword evidence="2" id="KW-1185">Reference proteome</keyword>
<name>A0A2I0HY60_PUNGR</name>
<dbReference type="AlphaFoldDB" id="A0A2I0HY60"/>
<accession>A0A2I0HY60</accession>
<gene>
    <name evidence="1" type="ORF">CRG98_042977</name>
</gene>
<evidence type="ECO:0000313" key="2">
    <source>
        <dbReference type="Proteomes" id="UP000233551"/>
    </source>
</evidence>